<accession>A0A0N4UB19</accession>
<evidence type="ECO:0000313" key="3">
    <source>
        <dbReference type="Proteomes" id="UP000274756"/>
    </source>
</evidence>
<dbReference type="EMBL" id="UYYG01001167">
    <property type="protein sequence ID" value="VDN58288.1"/>
    <property type="molecule type" value="Genomic_DNA"/>
</dbReference>
<dbReference type="STRING" id="318479.A0A0N4UB19"/>
<organism evidence="2 4">
    <name type="scientific">Dracunculus medinensis</name>
    <name type="common">Guinea worm</name>
    <dbReference type="NCBI Taxonomy" id="318479"/>
    <lineage>
        <taxon>Eukaryota</taxon>
        <taxon>Metazoa</taxon>
        <taxon>Ecdysozoa</taxon>
        <taxon>Nematoda</taxon>
        <taxon>Chromadorea</taxon>
        <taxon>Rhabditida</taxon>
        <taxon>Spirurina</taxon>
        <taxon>Dracunculoidea</taxon>
        <taxon>Dracunculidae</taxon>
        <taxon>Dracunculus</taxon>
    </lineage>
</organism>
<name>A0A0N4UB19_DRAME</name>
<reference evidence="4" key="1">
    <citation type="submission" date="2017-02" db="UniProtKB">
        <authorList>
            <consortium name="WormBaseParasite"/>
        </authorList>
    </citation>
    <scope>IDENTIFICATION</scope>
</reference>
<dbReference type="Proteomes" id="UP000038040">
    <property type="component" value="Unplaced"/>
</dbReference>
<protein>
    <submittedName>
        <fullName evidence="4">Ovule protein</fullName>
    </submittedName>
</protein>
<proteinExistence type="predicted"/>
<evidence type="ECO:0000313" key="1">
    <source>
        <dbReference type="EMBL" id="VDN58288.1"/>
    </source>
</evidence>
<reference evidence="1 3" key="2">
    <citation type="submission" date="2018-11" db="EMBL/GenBank/DDBJ databases">
        <authorList>
            <consortium name="Pathogen Informatics"/>
        </authorList>
    </citation>
    <scope>NUCLEOTIDE SEQUENCE [LARGE SCALE GENOMIC DNA]</scope>
</reference>
<evidence type="ECO:0000313" key="2">
    <source>
        <dbReference type="Proteomes" id="UP000038040"/>
    </source>
</evidence>
<dbReference type="AlphaFoldDB" id="A0A0N4UB19"/>
<keyword evidence="3" id="KW-1185">Reference proteome</keyword>
<dbReference type="WBParaSite" id="DME_0000437801-mRNA-1">
    <property type="protein sequence ID" value="DME_0000437801-mRNA-1"/>
    <property type="gene ID" value="DME_0000437801"/>
</dbReference>
<dbReference type="OrthoDB" id="5866586at2759"/>
<gene>
    <name evidence="1" type="ORF">DME_LOCUS8261</name>
</gene>
<sequence>MRNLEHGDIDVGKKKERAITGVRMSGVGPLIAASPTRHNDPNMATIQPIEISQFAQNPALWPNIESMEQHAIAPHTAHPHRMQHHQFPQMLSQPYTEINGDVNGYGVANQYGVNMEHELDFSPHVNASEMSSSGSD</sequence>
<evidence type="ECO:0000313" key="4">
    <source>
        <dbReference type="WBParaSite" id="DME_0000437801-mRNA-1"/>
    </source>
</evidence>
<dbReference type="Proteomes" id="UP000274756">
    <property type="component" value="Unassembled WGS sequence"/>
</dbReference>